<evidence type="ECO:0000313" key="1">
    <source>
        <dbReference type="EMBL" id="MET3658146.1"/>
    </source>
</evidence>
<dbReference type="Proteomes" id="UP001549104">
    <property type="component" value="Unassembled WGS sequence"/>
</dbReference>
<dbReference type="EMBL" id="JBEPME010000005">
    <property type="protein sequence ID" value="MET3658146.1"/>
    <property type="molecule type" value="Genomic_DNA"/>
</dbReference>
<gene>
    <name evidence="1" type="ORF">ABIC55_003263</name>
</gene>
<keyword evidence="2" id="KW-1185">Reference proteome</keyword>
<sequence length="47" mass="5907">MGILITEDQRSSMIEWLLMWTMWNREALEKMDDDKLEKEYERNWGKR</sequence>
<dbReference type="RefSeq" id="WP_354313825.1">
    <property type="nucleotide sequence ID" value="NZ_JBEPME010000005.1"/>
</dbReference>
<protein>
    <submittedName>
        <fullName evidence="1">Uncharacterized protein</fullName>
    </submittedName>
</protein>
<proteinExistence type="predicted"/>
<evidence type="ECO:0000313" key="2">
    <source>
        <dbReference type="Proteomes" id="UP001549104"/>
    </source>
</evidence>
<name>A0ABV2KAQ8_SPOPS</name>
<organism evidence="1 2">
    <name type="scientific">Sporosarcina psychrophila</name>
    <name type="common">Bacillus psychrophilus</name>
    <dbReference type="NCBI Taxonomy" id="1476"/>
    <lineage>
        <taxon>Bacteria</taxon>
        <taxon>Bacillati</taxon>
        <taxon>Bacillota</taxon>
        <taxon>Bacilli</taxon>
        <taxon>Bacillales</taxon>
        <taxon>Caryophanaceae</taxon>
        <taxon>Sporosarcina</taxon>
    </lineage>
</organism>
<accession>A0ABV2KAQ8</accession>
<reference evidence="1 2" key="1">
    <citation type="submission" date="2024-06" db="EMBL/GenBank/DDBJ databases">
        <title>Sorghum-associated microbial communities from plants grown in Nebraska, USA.</title>
        <authorList>
            <person name="Schachtman D."/>
        </authorList>
    </citation>
    <scope>NUCLEOTIDE SEQUENCE [LARGE SCALE GENOMIC DNA]</scope>
    <source>
        <strain evidence="1 2">1288</strain>
    </source>
</reference>
<comment type="caution">
    <text evidence="1">The sequence shown here is derived from an EMBL/GenBank/DDBJ whole genome shotgun (WGS) entry which is preliminary data.</text>
</comment>